<dbReference type="PANTHER" id="PTHR33370">
    <property type="entry name" value="TRANSLATION INITIATION FACTOR IF-1, CHLOROPLASTIC"/>
    <property type="match status" value="1"/>
</dbReference>
<keyword evidence="4" id="KW-0963">Cytoplasm</keyword>
<dbReference type="NCBIfam" id="TIGR00008">
    <property type="entry name" value="infA"/>
    <property type="match status" value="1"/>
</dbReference>
<evidence type="ECO:0000256" key="6">
    <source>
        <dbReference type="SAM" id="MobiDB-lite"/>
    </source>
</evidence>
<dbReference type="RefSeq" id="WP_019403232.1">
    <property type="nucleotide sequence ID" value="NZ_JACIEN010000003.1"/>
</dbReference>
<keyword evidence="4" id="KW-0699">rRNA-binding</keyword>
<proteinExistence type="inferred from homology"/>
<feature type="region of interest" description="Disordered" evidence="6">
    <location>
        <begin position="68"/>
        <end position="92"/>
    </location>
</feature>
<keyword evidence="2 4" id="KW-0396">Initiation factor</keyword>
<evidence type="ECO:0000313" key="8">
    <source>
        <dbReference type="EMBL" id="MBB4017706.1"/>
    </source>
</evidence>
<dbReference type="FunFam" id="2.40.50.140:FF:000002">
    <property type="entry name" value="Translation initiation factor IF-1"/>
    <property type="match status" value="1"/>
</dbReference>
<keyword evidence="3 4" id="KW-0648">Protein biosynthesis</keyword>
<evidence type="ECO:0000256" key="4">
    <source>
        <dbReference type="HAMAP-Rule" id="MF_00075"/>
    </source>
</evidence>
<dbReference type="GO" id="GO:0003743">
    <property type="term" value="F:translation initiation factor activity"/>
    <property type="evidence" value="ECO:0007669"/>
    <property type="project" value="UniProtKB-UniRule"/>
</dbReference>
<keyword evidence="9" id="KW-1185">Reference proteome</keyword>
<dbReference type="Gene3D" id="2.40.50.140">
    <property type="entry name" value="Nucleic acid-binding proteins"/>
    <property type="match status" value="1"/>
</dbReference>
<dbReference type="SMART" id="SM00316">
    <property type="entry name" value="S1"/>
    <property type="match status" value="1"/>
</dbReference>
<feature type="domain" description="S1-like" evidence="7">
    <location>
        <begin position="1"/>
        <end position="72"/>
    </location>
</feature>
<dbReference type="InterPro" id="IPR012340">
    <property type="entry name" value="NA-bd_OB-fold"/>
</dbReference>
<accession>A0A840C442</accession>
<dbReference type="AlphaFoldDB" id="A0A840C442"/>
<dbReference type="PANTHER" id="PTHR33370:SF1">
    <property type="entry name" value="TRANSLATION INITIATION FACTOR IF-1, CHLOROPLASTIC"/>
    <property type="match status" value="1"/>
</dbReference>
<evidence type="ECO:0000259" key="7">
    <source>
        <dbReference type="PROSITE" id="PS50832"/>
    </source>
</evidence>
<dbReference type="GO" id="GO:0019843">
    <property type="term" value="F:rRNA binding"/>
    <property type="evidence" value="ECO:0007669"/>
    <property type="project" value="UniProtKB-UniRule"/>
</dbReference>
<dbReference type="InterPro" id="IPR004368">
    <property type="entry name" value="TIF_IF1"/>
</dbReference>
<reference evidence="8 9" key="1">
    <citation type="submission" date="2020-08" db="EMBL/GenBank/DDBJ databases">
        <title>Genomic Encyclopedia of Type Strains, Phase IV (KMG-IV): sequencing the most valuable type-strain genomes for metagenomic binning, comparative biology and taxonomic classification.</title>
        <authorList>
            <person name="Goeker M."/>
        </authorList>
    </citation>
    <scope>NUCLEOTIDE SEQUENCE [LARGE SCALE GENOMIC DNA]</scope>
    <source>
        <strain evidence="8 9">DSM 103737</strain>
    </source>
</reference>
<dbReference type="CDD" id="cd04451">
    <property type="entry name" value="S1_IF1"/>
    <property type="match status" value="1"/>
</dbReference>
<organism evidence="8 9">
    <name type="scientific">Chelatococcus caeni</name>
    <dbReference type="NCBI Taxonomy" id="1348468"/>
    <lineage>
        <taxon>Bacteria</taxon>
        <taxon>Pseudomonadati</taxon>
        <taxon>Pseudomonadota</taxon>
        <taxon>Alphaproteobacteria</taxon>
        <taxon>Hyphomicrobiales</taxon>
        <taxon>Chelatococcaceae</taxon>
        <taxon>Chelatococcus</taxon>
    </lineage>
</organism>
<dbReference type="HAMAP" id="MF_00075">
    <property type="entry name" value="IF_1"/>
    <property type="match status" value="1"/>
</dbReference>
<sequence>MSKEDTIEFEGTVVDVLPDGKFRVVLENDHEILAYIAGRMKRHRIRTLAGDRVTVEMTPYDMDKGRITFRHKTDGGGPGPGAARRGPPPRRR</sequence>
<evidence type="ECO:0000313" key="9">
    <source>
        <dbReference type="Proteomes" id="UP000577362"/>
    </source>
</evidence>
<evidence type="ECO:0000256" key="3">
    <source>
        <dbReference type="ARBA" id="ARBA00022917"/>
    </source>
</evidence>
<gene>
    <name evidence="4" type="primary">infA</name>
    <name evidence="8" type="ORF">GGR16_002740</name>
</gene>
<name>A0A840C442_9HYPH</name>
<evidence type="ECO:0000256" key="5">
    <source>
        <dbReference type="NCBIfam" id="TIGR00008"/>
    </source>
</evidence>
<comment type="subcellular location">
    <subcellularLocation>
        <location evidence="4">Cytoplasm</location>
    </subcellularLocation>
</comment>
<dbReference type="GO" id="GO:0005829">
    <property type="term" value="C:cytosol"/>
    <property type="evidence" value="ECO:0007669"/>
    <property type="project" value="TreeGrafter"/>
</dbReference>
<comment type="function">
    <text evidence="4">One of the essential components for the initiation of protein synthesis. Stabilizes the binding of IF-2 and IF-3 on the 30S subunit to which N-formylmethionyl-tRNA(fMet) subsequently binds. Helps modulate mRNA selection, yielding the 30S pre-initiation complex (PIC). Upon addition of the 50S ribosomal subunit IF-1, IF-2 and IF-3 are released leaving the mature 70S translation initiation complex.</text>
</comment>
<evidence type="ECO:0000256" key="2">
    <source>
        <dbReference type="ARBA" id="ARBA00022540"/>
    </source>
</evidence>
<dbReference type="EMBL" id="JACIEN010000003">
    <property type="protein sequence ID" value="MBB4017706.1"/>
    <property type="molecule type" value="Genomic_DNA"/>
</dbReference>
<keyword evidence="4" id="KW-0694">RNA-binding</keyword>
<dbReference type="SUPFAM" id="SSF50249">
    <property type="entry name" value="Nucleic acid-binding proteins"/>
    <property type="match status" value="1"/>
</dbReference>
<dbReference type="InterPro" id="IPR003029">
    <property type="entry name" value="S1_domain"/>
</dbReference>
<dbReference type="InterPro" id="IPR006196">
    <property type="entry name" value="RNA-binding_domain_S1_IF1"/>
</dbReference>
<protein>
    <recommendedName>
        <fullName evidence="4 5">Translation initiation factor IF-1</fullName>
    </recommendedName>
</protein>
<comment type="caution">
    <text evidence="8">The sequence shown here is derived from an EMBL/GenBank/DDBJ whole genome shotgun (WGS) entry which is preliminary data.</text>
</comment>
<comment type="similarity">
    <text evidence="1 4">Belongs to the IF-1 family.</text>
</comment>
<evidence type="ECO:0000256" key="1">
    <source>
        <dbReference type="ARBA" id="ARBA00010939"/>
    </source>
</evidence>
<dbReference type="Pfam" id="PF01176">
    <property type="entry name" value="eIF-1a"/>
    <property type="match status" value="1"/>
</dbReference>
<comment type="subunit">
    <text evidence="4">Component of the 30S ribosomal translation pre-initiation complex which assembles on the 30S ribosome in the order IF-2 and IF-3, IF-1 and N-formylmethionyl-tRNA(fMet); mRNA recruitment can occur at any time during PIC assembly.</text>
</comment>
<dbReference type="PROSITE" id="PS50832">
    <property type="entry name" value="S1_IF1_TYPE"/>
    <property type="match status" value="1"/>
</dbReference>
<dbReference type="GO" id="GO:0043022">
    <property type="term" value="F:ribosome binding"/>
    <property type="evidence" value="ECO:0007669"/>
    <property type="project" value="UniProtKB-UniRule"/>
</dbReference>
<dbReference type="Proteomes" id="UP000577362">
    <property type="component" value="Unassembled WGS sequence"/>
</dbReference>